<feature type="signal peptide" evidence="1">
    <location>
        <begin position="1"/>
        <end position="20"/>
    </location>
</feature>
<proteinExistence type="predicted"/>
<accession>A0A8T6R4U3</accession>
<evidence type="ECO:0000256" key="1">
    <source>
        <dbReference type="SAM" id="SignalP"/>
    </source>
</evidence>
<dbReference type="Proteomes" id="UP000287866">
    <property type="component" value="Unassembled WGS sequence"/>
</dbReference>
<comment type="caution">
    <text evidence="2">The sequence shown here is derived from an EMBL/GenBank/DDBJ whole genome shotgun (WGS) entry which is preliminary data.</text>
</comment>
<dbReference type="RefSeq" id="WP_165566825.1">
    <property type="nucleotide sequence ID" value="NZ_SAYU02000060.1"/>
</dbReference>
<dbReference type="PROSITE" id="PS51257">
    <property type="entry name" value="PROKAR_LIPOPROTEIN"/>
    <property type="match status" value="1"/>
</dbReference>
<keyword evidence="1" id="KW-0732">Signal</keyword>
<dbReference type="EMBL" id="SAYU02000060">
    <property type="protein sequence ID" value="NHA69448.1"/>
    <property type="molecule type" value="Genomic_DNA"/>
</dbReference>
<organism evidence="2 3">
    <name type="scientific">Phycicoccus flavus</name>
    <dbReference type="NCBI Taxonomy" id="2502783"/>
    <lineage>
        <taxon>Bacteria</taxon>
        <taxon>Bacillati</taxon>
        <taxon>Actinomycetota</taxon>
        <taxon>Actinomycetes</taxon>
        <taxon>Micrococcales</taxon>
        <taxon>Intrasporangiaceae</taxon>
        <taxon>Phycicoccus</taxon>
    </lineage>
</organism>
<evidence type="ECO:0008006" key="4">
    <source>
        <dbReference type="Google" id="ProtNLM"/>
    </source>
</evidence>
<evidence type="ECO:0000313" key="2">
    <source>
        <dbReference type="EMBL" id="NHA69448.1"/>
    </source>
</evidence>
<dbReference type="AlphaFoldDB" id="A0A8T6R4U3"/>
<gene>
    <name evidence="2" type="ORF">EPD83_015505</name>
</gene>
<keyword evidence="3" id="KW-1185">Reference proteome</keyword>
<evidence type="ECO:0000313" key="3">
    <source>
        <dbReference type="Proteomes" id="UP000287866"/>
    </source>
</evidence>
<feature type="chain" id="PRO_5039115782" description="DUF5642 domain-containing protein" evidence="1">
    <location>
        <begin position="21"/>
        <end position="171"/>
    </location>
</feature>
<name>A0A8T6R4U3_9MICO</name>
<protein>
    <recommendedName>
        <fullName evidence="4">DUF5642 domain-containing protein</fullName>
    </recommendedName>
</protein>
<sequence>MGVLRAGALAVLAGALVLGAGGCSGPDDGWTEVEVGHLTAQYPSDWTEEPPTGDVFTKRFVGQDMEIQISGRFSEDPSASAAFGRLDLPATVGLRGYSSGGTQNATVEGADTALRSDYTFEDEGTTKRGVWVVAGQYPYPATAVVSISGATLDPQVVQHVVDTLTFTKTAG</sequence>
<reference evidence="2" key="1">
    <citation type="submission" date="2020-03" db="EMBL/GenBank/DDBJ databases">
        <title>Phycicoccus flavus sp. nov., a novel endophytic actinobacterium isolated from branch of Kandelia candel.</title>
        <authorList>
            <person name="Tuo L."/>
        </authorList>
    </citation>
    <scope>NUCLEOTIDE SEQUENCE</scope>
    <source>
        <strain evidence="2">CMS6Z-2</strain>
    </source>
</reference>